<comment type="similarity">
    <text evidence="4">Belongs to the Nudix hydrolase family.</text>
</comment>
<keyword evidence="7" id="KW-1185">Reference proteome</keyword>
<dbReference type="Gene3D" id="3.90.79.10">
    <property type="entry name" value="Nucleoside Triphosphate Pyrophosphohydrolase"/>
    <property type="match status" value="1"/>
</dbReference>
<reference evidence="6 7" key="1">
    <citation type="submission" date="2017-04" db="EMBL/GenBank/DDBJ databases">
        <authorList>
            <person name="Afonso C.L."/>
            <person name="Miller P.J."/>
            <person name="Scott M.A."/>
            <person name="Spackman E."/>
            <person name="Goraichik I."/>
            <person name="Dimitrov K.M."/>
            <person name="Suarez D.L."/>
            <person name="Swayne D.E."/>
        </authorList>
    </citation>
    <scope>NUCLEOTIDE SEQUENCE [LARGE SCALE GENOMIC DNA]</scope>
    <source>
        <strain evidence="6 7">N3/975</strain>
    </source>
</reference>
<dbReference type="CDD" id="cd02883">
    <property type="entry name" value="NUDIX_Hydrolase"/>
    <property type="match status" value="1"/>
</dbReference>
<dbReference type="EMBL" id="LT840184">
    <property type="protein sequence ID" value="SMF69503.1"/>
    <property type="molecule type" value="Genomic_DNA"/>
</dbReference>
<keyword evidence="2 4" id="KW-0378">Hydrolase</keyword>
<keyword evidence="3" id="KW-0460">Magnesium</keyword>
<dbReference type="PROSITE" id="PS51462">
    <property type="entry name" value="NUDIX"/>
    <property type="match status" value="1"/>
</dbReference>
<evidence type="ECO:0000313" key="6">
    <source>
        <dbReference type="EMBL" id="SMF69503.1"/>
    </source>
</evidence>
<dbReference type="Pfam" id="PF00293">
    <property type="entry name" value="NUDIX"/>
    <property type="match status" value="1"/>
</dbReference>
<sequence length="138" mass="15374">MKRVDVVYAFIYDEITEKVLMVNNRHSTWSLPGGAVEIGETLEQAVIRETKEETGLIVEAGSIIAVNEAFFTRHGHHGLMITFAAKIIEGQITIEDEKEIVEIKWVDKDTANNLMPYHPGGVESLLKAAAPYVFQGEC</sequence>
<dbReference type="GO" id="GO:0016787">
    <property type="term" value="F:hydrolase activity"/>
    <property type="evidence" value="ECO:0007669"/>
    <property type="project" value="UniProtKB-KW"/>
</dbReference>
<feature type="domain" description="Nudix hydrolase" evidence="5">
    <location>
        <begin position="2"/>
        <end position="128"/>
    </location>
</feature>
<comment type="cofactor">
    <cofactor evidence="1">
        <name>Mg(2+)</name>
        <dbReference type="ChEBI" id="CHEBI:18420"/>
    </cofactor>
</comment>
<dbReference type="Proteomes" id="UP000192940">
    <property type="component" value="Chromosome I"/>
</dbReference>
<evidence type="ECO:0000256" key="3">
    <source>
        <dbReference type="ARBA" id="ARBA00022842"/>
    </source>
</evidence>
<dbReference type="InterPro" id="IPR020476">
    <property type="entry name" value="Nudix_hydrolase"/>
</dbReference>
<name>A0A1X7GHK7_9BACL</name>
<evidence type="ECO:0000256" key="1">
    <source>
        <dbReference type="ARBA" id="ARBA00001946"/>
    </source>
</evidence>
<organism evidence="6 7">
    <name type="scientific">Paenibacillus uliginis N3/975</name>
    <dbReference type="NCBI Taxonomy" id="1313296"/>
    <lineage>
        <taxon>Bacteria</taxon>
        <taxon>Bacillati</taxon>
        <taxon>Bacillota</taxon>
        <taxon>Bacilli</taxon>
        <taxon>Bacillales</taxon>
        <taxon>Paenibacillaceae</taxon>
        <taxon>Paenibacillus</taxon>
    </lineage>
</organism>
<dbReference type="InterPro" id="IPR000086">
    <property type="entry name" value="NUDIX_hydrolase_dom"/>
</dbReference>
<dbReference type="PROSITE" id="PS00893">
    <property type="entry name" value="NUDIX_BOX"/>
    <property type="match status" value="1"/>
</dbReference>
<dbReference type="PRINTS" id="PR00502">
    <property type="entry name" value="NUDIXFAMILY"/>
</dbReference>
<dbReference type="PANTHER" id="PTHR43046:SF12">
    <property type="entry name" value="GDP-MANNOSE MANNOSYL HYDROLASE"/>
    <property type="match status" value="1"/>
</dbReference>
<protein>
    <submittedName>
        <fullName evidence="6">8-oxo-dGTP diphosphatase</fullName>
    </submittedName>
</protein>
<evidence type="ECO:0000256" key="2">
    <source>
        <dbReference type="ARBA" id="ARBA00022801"/>
    </source>
</evidence>
<dbReference type="RefSeq" id="WP_208917670.1">
    <property type="nucleotide sequence ID" value="NZ_LT840184.1"/>
</dbReference>
<dbReference type="SUPFAM" id="SSF55811">
    <property type="entry name" value="Nudix"/>
    <property type="match status" value="1"/>
</dbReference>
<dbReference type="PANTHER" id="PTHR43046">
    <property type="entry name" value="GDP-MANNOSE MANNOSYL HYDROLASE"/>
    <property type="match status" value="1"/>
</dbReference>
<dbReference type="InterPro" id="IPR015797">
    <property type="entry name" value="NUDIX_hydrolase-like_dom_sf"/>
</dbReference>
<accession>A0A1X7GHK7</accession>
<proteinExistence type="inferred from homology"/>
<evidence type="ECO:0000313" key="7">
    <source>
        <dbReference type="Proteomes" id="UP000192940"/>
    </source>
</evidence>
<dbReference type="InterPro" id="IPR020084">
    <property type="entry name" value="NUDIX_hydrolase_CS"/>
</dbReference>
<dbReference type="STRING" id="1313296.SAMN05661091_0578"/>
<evidence type="ECO:0000259" key="5">
    <source>
        <dbReference type="PROSITE" id="PS51462"/>
    </source>
</evidence>
<evidence type="ECO:0000256" key="4">
    <source>
        <dbReference type="RuleBase" id="RU003476"/>
    </source>
</evidence>
<dbReference type="AlphaFoldDB" id="A0A1X7GHK7"/>
<gene>
    <name evidence="6" type="ORF">SAMN05661091_0578</name>
</gene>